<dbReference type="SUPFAM" id="SSF141868">
    <property type="entry name" value="EAL domain-like"/>
    <property type="match status" value="1"/>
</dbReference>
<dbReference type="Gene3D" id="3.20.20.450">
    <property type="entry name" value="EAL domain"/>
    <property type="match status" value="1"/>
</dbReference>
<dbReference type="PANTHER" id="PTHR33121:SF19">
    <property type="entry name" value="CYCLIC DI-GMP PHOSPHODIESTERASE PA2567"/>
    <property type="match status" value="1"/>
</dbReference>
<sequence length="489" mass="55454">MLQHKAVGTLSLYSRQLGFFDDAKVELVKTMASEVGRSPERHDVMERNRKNESELAFLSHHDRLTGLPNRQLMEDHIARLISSESDSARLAVMVVSINNFHEVNARLGHEGGDVILCEVARRLRKEVYPFGYVGRVGASRFIACTDRFDQLDGLINQLMARLQSPVNCMGAVVETSSSVGVAVEFKNQAEARTLLRRADLALSRAKEKRGSQFRYYDEKMDEQIQRMHSLRSEFANALLRNELELFYQPKIDLHTREVVGAEALVRWYRDNRFVPPGEFFPAIEDTDLMRKLDWWVLREAIRHAQEWQGEGRVIPVSVNLSAMTLKHDSFVPGIEALMAAYPLPVGHLELEVLESVSQQEAEQVVAKLERCRELGLLIALDDFGTGASSLVHLQQLPFDTIKIDQRFVRRLLEAPGNEAIVRSMVSFAHYSDRKLVVEGVENQPIWARLLELGCTSGQGYGISPPMASRQLPGWIDGWETSDINLDYNI</sequence>
<dbReference type="InterPro" id="IPR001633">
    <property type="entry name" value="EAL_dom"/>
</dbReference>
<comment type="caution">
    <text evidence="3">The sequence shown here is derived from an EMBL/GenBank/DDBJ whole genome shotgun (WGS) entry which is preliminary data.</text>
</comment>
<proteinExistence type="predicted"/>
<dbReference type="Proteomes" id="UP000446658">
    <property type="component" value="Unassembled WGS sequence"/>
</dbReference>
<dbReference type="NCBIfam" id="TIGR00254">
    <property type="entry name" value="GGDEF"/>
    <property type="match status" value="1"/>
</dbReference>
<gene>
    <name evidence="3" type="ORF">GKE73_16600</name>
</gene>
<feature type="domain" description="GGDEF" evidence="2">
    <location>
        <begin position="88"/>
        <end position="218"/>
    </location>
</feature>
<evidence type="ECO:0000259" key="1">
    <source>
        <dbReference type="PROSITE" id="PS50883"/>
    </source>
</evidence>
<dbReference type="PROSITE" id="PS50887">
    <property type="entry name" value="GGDEF"/>
    <property type="match status" value="1"/>
</dbReference>
<accession>A0A844GFP7</accession>
<protein>
    <submittedName>
        <fullName evidence="3">EAL domain-containing protein</fullName>
    </submittedName>
</protein>
<dbReference type="Gene3D" id="3.30.70.270">
    <property type="match status" value="1"/>
</dbReference>
<dbReference type="PANTHER" id="PTHR33121">
    <property type="entry name" value="CYCLIC DI-GMP PHOSPHODIESTERASE PDEF"/>
    <property type="match status" value="1"/>
</dbReference>
<evidence type="ECO:0000313" key="3">
    <source>
        <dbReference type="EMBL" id="MTD34048.1"/>
    </source>
</evidence>
<dbReference type="InterPro" id="IPR050706">
    <property type="entry name" value="Cyclic-di-GMP_PDE-like"/>
</dbReference>
<dbReference type="Pfam" id="PF00563">
    <property type="entry name" value="EAL"/>
    <property type="match status" value="1"/>
</dbReference>
<dbReference type="SMART" id="SM00052">
    <property type="entry name" value="EAL"/>
    <property type="match status" value="1"/>
</dbReference>
<dbReference type="EMBL" id="WLYX01000001">
    <property type="protein sequence ID" value="MTD34048.1"/>
    <property type="molecule type" value="Genomic_DNA"/>
</dbReference>
<dbReference type="InterPro" id="IPR035919">
    <property type="entry name" value="EAL_sf"/>
</dbReference>
<dbReference type="SUPFAM" id="SSF55073">
    <property type="entry name" value="Nucleotide cyclase"/>
    <property type="match status" value="1"/>
</dbReference>
<dbReference type="InterPro" id="IPR043128">
    <property type="entry name" value="Rev_trsase/Diguanyl_cyclase"/>
</dbReference>
<dbReference type="CDD" id="cd01948">
    <property type="entry name" value="EAL"/>
    <property type="match status" value="1"/>
</dbReference>
<reference evidence="3 4" key="1">
    <citation type="submission" date="2019-11" db="EMBL/GenBank/DDBJ databases">
        <title>Draft genome sequence of Paludibacterium sp. dN18-1.</title>
        <authorList>
            <person name="Im W.-T."/>
        </authorList>
    </citation>
    <scope>NUCLEOTIDE SEQUENCE [LARGE SCALE GENOMIC DNA]</scope>
    <source>
        <strain evidence="4">dN 18-1</strain>
    </source>
</reference>
<name>A0A844GFP7_9NEIS</name>
<dbReference type="CDD" id="cd01949">
    <property type="entry name" value="GGDEF"/>
    <property type="match status" value="1"/>
</dbReference>
<dbReference type="SMART" id="SM00267">
    <property type="entry name" value="GGDEF"/>
    <property type="match status" value="1"/>
</dbReference>
<organism evidence="3 4">
    <name type="scientific">Paludibacterium denitrificans</name>
    <dbReference type="NCBI Taxonomy" id="2675226"/>
    <lineage>
        <taxon>Bacteria</taxon>
        <taxon>Pseudomonadati</taxon>
        <taxon>Pseudomonadota</taxon>
        <taxon>Betaproteobacteria</taxon>
        <taxon>Neisseriales</taxon>
        <taxon>Chromobacteriaceae</taxon>
        <taxon>Paludibacterium</taxon>
    </lineage>
</organism>
<dbReference type="InterPro" id="IPR000160">
    <property type="entry name" value="GGDEF_dom"/>
</dbReference>
<dbReference type="PROSITE" id="PS50883">
    <property type="entry name" value="EAL"/>
    <property type="match status" value="1"/>
</dbReference>
<dbReference type="Pfam" id="PF00990">
    <property type="entry name" value="GGDEF"/>
    <property type="match status" value="1"/>
</dbReference>
<keyword evidence="4" id="KW-1185">Reference proteome</keyword>
<evidence type="ECO:0000313" key="4">
    <source>
        <dbReference type="Proteomes" id="UP000446658"/>
    </source>
</evidence>
<dbReference type="InterPro" id="IPR029787">
    <property type="entry name" value="Nucleotide_cyclase"/>
</dbReference>
<evidence type="ECO:0000259" key="2">
    <source>
        <dbReference type="PROSITE" id="PS50887"/>
    </source>
</evidence>
<dbReference type="AlphaFoldDB" id="A0A844GFP7"/>
<dbReference type="GO" id="GO:0071111">
    <property type="term" value="F:cyclic-guanylate-specific phosphodiesterase activity"/>
    <property type="evidence" value="ECO:0007669"/>
    <property type="project" value="InterPro"/>
</dbReference>
<feature type="domain" description="EAL" evidence="1">
    <location>
        <begin position="227"/>
        <end position="479"/>
    </location>
</feature>